<keyword evidence="1" id="KW-0229">DNA integration</keyword>
<dbReference type="PROSITE" id="PS51898">
    <property type="entry name" value="TYR_RECOMBINASE"/>
    <property type="match status" value="1"/>
</dbReference>
<protein>
    <submittedName>
        <fullName evidence="8">Site-specific integrase</fullName>
    </submittedName>
</protein>
<dbReference type="PROSITE" id="PS51900">
    <property type="entry name" value="CB"/>
    <property type="match status" value="1"/>
</dbReference>
<evidence type="ECO:0000256" key="1">
    <source>
        <dbReference type="ARBA" id="ARBA00022908"/>
    </source>
</evidence>
<evidence type="ECO:0000256" key="3">
    <source>
        <dbReference type="ARBA" id="ARBA00023172"/>
    </source>
</evidence>
<feature type="domain" description="Tyr recombinase" evidence="6">
    <location>
        <begin position="226"/>
        <end position="449"/>
    </location>
</feature>
<dbReference type="RefSeq" id="WP_117356294.1">
    <property type="nucleotide sequence ID" value="NZ_QURH01000099.1"/>
</dbReference>
<proteinExistence type="predicted"/>
<accession>A0A372JS28</accession>
<evidence type="ECO:0000313" key="9">
    <source>
        <dbReference type="Proteomes" id="UP000261811"/>
    </source>
</evidence>
<feature type="domain" description="Core-binding (CB)" evidence="7">
    <location>
        <begin position="94"/>
        <end position="205"/>
    </location>
</feature>
<sequence length="456" mass="50696">MSVTTLAFPDEPEEPEKRKPAKARRSRSRKRANGEGTIYQRKDGRYGFSAYVPTTAGTLKRVQGYGRTHEEARKKLTKLLEQADQGIPVSAESWTLAQYLAYWLEHIVRPERKPKTVQGYEGVIRLYLIPELGNKRLGKLAARDVRAFISRVRAQCLCCKHGVDAARDVPRCCALKGGKCCDSLLSTRMVQSIHAVLRNALESAVREEIVPRNVAKLVRVSAPKYRVNRGLTIDQARAVLRAAEDERLHALYVLALCLGLRRGELLGLRWDDVTWICCRACDGEGGETDGPDCKTCSGQGVEGGSLEVVQTLQRVGGALRFVAPKSEDSERTIPLPLFCAVSLAKHRARQLEERAEAWPDWQEHGLVFPSRVGTPMEPDNLRRSWGRVREAAGLDGVRFHDMRHTCVSLLLHLGVAPDVVREIAGHSDIDVTMTIYAHTSLEEKRAALGKLGDVLG</sequence>
<dbReference type="InterPro" id="IPR004107">
    <property type="entry name" value="Integrase_SAM-like_N"/>
</dbReference>
<dbReference type="Gene3D" id="1.10.150.130">
    <property type="match status" value="1"/>
</dbReference>
<keyword evidence="3" id="KW-0233">DNA recombination</keyword>
<dbReference type="InterPro" id="IPR013762">
    <property type="entry name" value="Integrase-like_cat_sf"/>
</dbReference>
<keyword evidence="2 4" id="KW-0238">DNA-binding</keyword>
<evidence type="ECO:0000313" key="8">
    <source>
        <dbReference type="EMBL" id="RFU42750.1"/>
    </source>
</evidence>
<dbReference type="Pfam" id="PF00589">
    <property type="entry name" value="Phage_integrase"/>
    <property type="match status" value="1"/>
</dbReference>
<dbReference type="InterPro" id="IPR011010">
    <property type="entry name" value="DNA_brk_join_enz"/>
</dbReference>
<dbReference type="SUPFAM" id="SSF56349">
    <property type="entry name" value="DNA breaking-rejoining enzymes"/>
    <property type="match status" value="1"/>
</dbReference>
<evidence type="ECO:0000256" key="5">
    <source>
        <dbReference type="SAM" id="MobiDB-lite"/>
    </source>
</evidence>
<dbReference type="GO" id="GO:0003677">
    <property type="term" value="F:DNA binding"/>
    <property type="evidence" value="ECO:0007669"/>
    <property type="project" value="UniProtKB-UniRule"/>
</dbReference>
<dbReference type="InterPro" id="IPR044068">
    <property type="entry name" value="CB"/>
</dbReference>
<dbReference type="InterPro" id="IPR010998">
    <property type="entry name" value="Integrase_recombinase_N"/>
</dbReference>
<dbReference type="EMBL" id="QURH01000099">
    <property type="protein sequence ID" value="RFU42750.1"/>
    <property type="molecule type" value="Genomic_DNA"/>
</dbReference>
<feature type="region of interest" description="Disordered" evidence="5">
    <location>
        <begin position="1"/>
        <end position="38"/>
    </location>
</feature>
<dbReference type="GO" id="GO:0006310">
    <property type="term" value="P:DNA recombination"/>
    <property type="evidence" value="ECO:0007669"/>
    <property type="project" value="UniProtKB-KW"/>
</dbReference>
<dbReference type="PANTHER" id="PTHR30349:SF91">
    <property type="entry name" value="INTA PROTEIN"/>
    <property type="match status" value="1"/>
</dbReference>
<evidence type="ECO:0000259" key="7">
    <source>
        <dbReference type="PROSITE" id="PS51900"/>
    </source>
</evidence>
<evidence type="ECO:0000256" key="2">
    <source>
        <dbReference type="ARBA" id="ARBA00023125"/>
    </source>
</evidence>
<dbReference type="CDD" id="cd01189">
    <property type="entry name" value="INT_ICEBs1_C_like"/>
    <property type="match status" value="1"/>
</dbReference>
<name>A0A372JS28_9ACTN</name>
<dbReference type="GO" id="GO:0015074">
    <property type="term" value="P:DNA integration"/>
    <property type="evidence" value="ECO:0007669"/>
    <property type="project" value="UniProtKB-KW"/>
</dbReference>
<organism evidence="8 9">
    <name type="scientific">Actinomadura logoneensis</name>
    <dbReference type="NCBI Taxonomy" id="2293572"/>
    <lineage>
        <taxon>Bacteria</taxon>
        <taxon>Bacillati</taxon>
        <taxon>Actinomycetota</taxon>
        <taxon>Actinomycetes</taxon>
        <taxon>Streptosporangiales</taxon>
        <taxon>Thermomonosporaceae</taxon>
        <taxon>Actinomadura</taxon>
    </lineage>
</organism>
<evidence type="ECO:0000256" key="4">
    <source>
        <dbReference type="PROSITE-ProRule" id="PRU01248"/>
    </source>
</evidence>
<dbReference type="InterPro" id="IPR050090">
    <property type="entry name" value="Tyrosine_recombinase_XerCD"/>
</dbReference>
<gene>
    <name evidence="8" type="ORF">DZF91_04890</name>
</gene>
<dbReference type="Gene3D" id="1.10.443.10">
    <property type="entry name" value="Intergrase catalytic core"/>
    <property type="match status" value="1"/>
</dbReference>
<dbReference type="Proteomes" id="UP000261811">
    <property type="component" value="Unassembled WGS sequence"/>
</dbReference>
<dbReference type="AlphaFoldDB" id="A0A372JS28"/>
<keyword evidence="9" id="KW-1185">Reference proteome</keyword>
<dbReference type="PANTHER" id="PTHR30349">
    <property type="entry name" value="PHAGE INTEGRASE-RELATED"/>
    <property type="match status" value="1"/>
</dbReference>
<comment type="caution">
    <text evidence="8">The sequence shown here is derived from an EMBL/GenBank/DDBJ whole genome shotgun (WGS) entry which is preliminary data.</text>
</comment>
<feature type="compositionally biased region" description="Basic residues" evidence="5">
    <location>
        <begin position="19"/>
        <end position="31"/>
    </location>
</feature>
<dbReference type="Pfam" id="PF14659">
    <property type="entry name" value="Phage_int_SAM_3"/>
    <property type="match status" value="1"/>
</dbReference>
<dbReference type="InterPro" id="IPR002104">
    <property type="entry name" value="Integrase_catalytic"/>
</dbReference>
<dbReference type="OrthoDB" id="3175606at2"/>
<reference evidence="8 9" key="1">
    <citation type="submission" date="2018-08" db="EMBL/GenBank/DDBJ databases">
        <title>Actinomadura jelena sp. nov., a novel Actinomycete isolated from soil in Chad.</title>
        <authorList>
            <person name="Shi L."/>
        </authorList>
    </citation>
    <scope>NUCLEOTIDE SEQUENCE [LARGE SCALE GENOMIC DNA]</scope>
    <source>
        <strain evidence="8 9">NEAU-G17</strain>
    </source>
</reference>
<evidence type="ECO:0000259" key="6">
    <source>
        <dbReference type="PROSITE" id="PS51898"/>
    </source>
</evidence>